<reference evidence="6" key="2">
    <citation type="submission" date="2025-08" db="UniProtKB">
        <authorList>
            <consortium name="Ensembl"/>
        </authorList>
    </citation>
    <scope>IDENTIFICATION</scope>
    <source>
        <strain evidence="6">Thorbecke</strain>
    </source>
</reference>
<organism evidence="6 7">
    <name type="scientific">Oryctolagus cuniculus</name>
    <name type="common">Rabbit</name>
    <dbReference type="NCBI Taxonomy" id="9986"/>
    <lineage>
        <taxon>Eukaryota</taxon>
        <taxon>Metazoa</taxon>
        <taxon>Chordata</taxon>
        <taxon>Craniata</taxon>
        <taxon>Vertebrata</taxon>
        <taxon>Euteleostomi</taxon>
        <taxon>Mammalia</taxon>
        <taxon>Eutheria</taxon>
        <taxon>Euarchontoglires</taxon>
        <taxon>Glires</taxon>
        <taxon>Lagomorpha</taxon>
        <taxon>Leporidae</taxon>
        <taxon>Oryctolagus</taxon>
    </lineage>
</organism>
<proteinExistence type="predicted"/>
<dbReference type="STRING" id="9986.ENSOCUP00000029324"/>
<dbReference type="GO" id="GO:0005886">
    <property type="term" value="C:plasma membrane"/>
    <property type="evidence" value="ECO:0007669"/>
    <property type="project" value="Ensembl"/>
</dbReference>
<dbReference type="Ensembl" id="ENSOCUT00000052639.1">
    <property type="protein sequence ID" value="ENSOCUP00000029324.1"/>
    <property type="gene ID" value="ENSOCUG00000021441.3"/>
</dbReference>
<gene>
    <name evidence="6" type="primary">NKG7</name>
</gene>
<dbReference type="PANTHER" id="PTHR10671">
    <property type="entry name" value="EPITHELIAL MEMBRANE PROTEIN-RELATED"/>
    <property type="match status" value="1"/>
</dbReference>
<dbReference type="GO" id="GO:0101004">
    <property type="term" value="C:cytolytic granule membrane"/>
    <property type="evidence" value="ECO:0007669"/>
    <property type="project" value="Ensembl"/>
</dbReference>
<feature type="transmembrane region" description="Helical" evidence="5">
    <location>
        <begin position="124"/>
        <end position="145"/>
    </location>
</feature>
<dbReference type="InterPro" id="IPR050579">
    <property type="entry name" value="PMP-22/EMP/MP20-like"/>
</dbReference>
<evidence type="ECO:0000256" key="4">
    <source>
        <dbReference type="ARBA" id="ARBA00023136"/>
    </source>
</evidence>
<evidence type="ECO:0000256" key="1">
    <source>
        <dbReference type="ARBA" id="ARBA00004141"/>
    </source>
</evidence>
<keyword evidence="4 5" id="KW-0472">Membrane</keyword>
<accession>A0A5F9C6I8</accession>
<evidence type="ECO:0000313" key="7">
    <source>
        <dbReference type="Proteomes" id="UP000001811"/>
    </source>
</evidence>
<dbReference type="Gene3D" id="1.20.140.150">
    <property type="match status" value="1"/>
</dbReference>
<reference evidence="6" key="3">
    <citation type="submission" date="2025-09" db="UniProtKB">
        <authorList>
            <consortium name="Ensembl"/>
        </authorList>
    </citation>
    <scope>IDENTIFICATION</scope>
    <source>
        <strain evidence="6">Thorbecke</strain>
    </source>
</reference>
<keyword evidence="7" id="KW-1185">Reference proteome</keyword>
<evidence type="ECO:0000313" key="6">
    <source>
        <dbReference type="Ensembl" id="ENSOCUP00000029324.1"/>
    </source>
</evidence>
<protein>
    <submittedName>
        <fullName evidence="6">Natural killer cell granule protein 7</fullName>
    </submittedName>
</protein>
<dbReference type="Bgee" id="ENSOCUG00000021441">
    <property type="expression patterns" value="Expressed in blood and 6 other cell types or tissues"/>
</dbReference>
<reference evidence="6 7" key="1">
    <citation type="journal article" date="2011" name="Nature">
        <title>A high-resolution map of human evolutionary constraint using 29 mammals.</title>
        <authorList>
            <person name="Lindblad-Toh K."/>
            <person name="Garber M."/>
            <person name="Zuk O."/>
            <person name="Lin M.F."/>
            <person name="Parker B.J."/>
            <person name="Washietl S."/>
            <person name="Kheradpour P."/>
            <person name="Ernst J."/>
            <person name="Jordan G."/>
            <person name="Mauceli E."/>
            <person name="Ward L.D."/>
            <person name="Lowe C.B."/>
            <person name="Holloway A.K."/>
            <person name="Clamp M."/>
            <person name="Gnerre S."/>
            <person name="Alfoldi J."/>
            <person name="Beal K."/>
            <person name="Chang J."/>
            <person name="Clawson H."/>
            <person name="Cuff J."/>
            <person name="Di Palma F."/>
            <person name="Fitzgerald S."/>
            <person name="Flicek P."/>
            <person name="Guttman M."/>
            <person name="Hubisz M.J."/>
            <person name="Jaffe D.B."/>
            <person name="Jungreis I."/>
            <person name="Kent W.J."/>
            <person name="Kostka D."/>
            <person name="Lara M."/>
            <person name="Martins A.L."/>
            <person name="Massingham T."/>
            <person name="Moltke I."/>
            <person name="Raney B.J."/>
            <person name="Rasmussen M.D."/>
            <person name="Robinson J."/>
            <person name="Stark A."/>
            <person name="Vilella A.J."/>
            <person name="Wen J."/>
            <person name="Xie X."/>
            <person name="Zody M.C."/>
            <person name="Baldwin J."/>
            <person name="Bloom T."/>
            <person name="Chin C.W."/>
            <person name="Heiman D."/>
            <person name="Nicol R."/>
            <person name="Nusbaum C."/>
            <person name="Young S."/>
            <person name="Wilkinson J."/>
            <person name="Worley K.C."/>
            <person name="Kovar C.L."/>
            <person name="Muzny D.M."/>
            <person name="Gibbs R.A."/>
            <person name="Cree A."/>
            <person name="Dihn H.H."/>
            <person name="Fowler G."/>
            <person name="Jhangiani S."/>
            <person name="Joshi V."/>
            <person name="Lee S."/>
            <person name="Lewis L.R."/>
            <person name="Nazareth L.V."/>
            <person name="Okwuonu G."/>
            <person name="Santibanez J."/>
            <person name="Warren W.C."/>
            <person name="Mardis E.R."/>
            <person name="Weinstock G.M."/>
            <person name="Wilson R.K."/>
            <person name="Delehaunty K."/>
            <person name="Dooling D."/>
            <person name="Fronik C."/>
            <person name="Fulton L."/>
            <person name="Fulton B."/>
            <person name="Graves T."/>
            <person name="Minx P."/>
            <person name="Sodergren E."/>
            <person name="Birney E."/>
            <person name="Margulies E.H."/>
            <person name="Herrero J."/>
            <person name="Green E.D."/>
            <person name="Haussler D."/>
            <person name="Siepel A."/>
            <person name="Goldman N."/>
            <person name="Pollard K.S."/>
            <person name="Pedersen J.S."/>
            <person name="Lander E.S."/>
            <person name="Kellis M."/>
        </authorList>
    </citation>
    <scope>NUCLEOTIDE SEQUENCE [LARGE SCALE GENOMIC DNA]</scope>
    <source>
        <strain evidence="7">Thorbecke</strain>
    </source>
</reference>
<dbReference type="PANTHER" id="PTHR10671:SF34">
    <property type="entry name" value="PROTEIN NKG7"/>
    <property type="match status" value="1"/>
</dbReference>
<dbReference type="PROSITE" id="PS51257">
    <property type="entry name" value="PROKAR_LIPOPROTEIN"/>
    <property type="match status" value="1"/>
</dbReference>
<dbReference type="Proteomes" id="UP000001811">
    <property type="component" value="Unplaced"/>
</dbReference>
<keyword evidence="2 5" id="KW-0812">Transmembrane</keyword>
<evidence type="ECO:0000256" key="5">
    <source>
        <dbReference type="SAM" id="Phobius"/>
    </source>
</evidence>
<evidence type="ECO:0000256" key="3">
    <source>
        <dbReference type="ARBA" id="ARBA00022989"/>
    </source>
</evidence>
<sequence>MEPYRSLALLAGCLGLACTVIALSTDYWFVAVGPISAHSGLWPKDPQDPVAGYIHVTQTFSVLAAMWVLVAVAFLALSYVRSLSALGRGHLISTISAFAAALSMVVAMAVYTSERWGQPSHPQIQTFFSWSFYLGWVSAILLLWAGNHPAFCPRDSGWGGPSWAGGGGASV</sequence>
<keyword evidence="3 5" id="KW-1133">Transmembrane helix</keyword>
<dbReference type="GeneTree" id="ENSGT01050000244814"/>
<evidence type="ECO:0000256" key="2">
    <source>
        <dbReference type="ARBA" id="ARBA00022692"/>
    </source>
</evidence>
<dbReference type="InterPro" id="IPR004031">
    <property type="entry name" value="PMP22/EMP/MP20/Claudin"/>
</dbReference>
<dbReference type="FunCoup" id="A0A5F9C6I8">
    <property type="interactions" value="20"/>
</dbReference>
<dbReference type="AlphaFoldDB" id="A0A5F9C6I8"/>
<feature type="transmembrane region" description="Helical" evidence="5">
    <location>
        <begin position="91"/>
        <end position="112"/>
    </location>
</feature>
<dbReference type="Pfam" id="PF00822">
    <property type="entry name" value="PMP22_Claudin"/>
    <property type="match status" value="1"/>
</dbReference>
<dbReference type="GO" id="GO:0042832">
    <property type="term" value="P:defense response to protozoan"/>
    <property type="evidence" value="ECO:0007669"/>
    <property type="project" value="Ensembl"/>
</dbReference>
<comment type="subcellular location">
    <subcellularLocation>
        <location evidence="1">Membrane</location>
        <topology evidence="1">Multi-pass membrane protein</topology>
    </subcellularLocation>
</comment>
<dbReference type="InParanoid" id="A0A5F9C6I8"/>
<name>A0A5F9C6I8_RABIT</name>
<feature type="transmembrane region" description="Helical" evidence="5">
    <location>
        <begin position="60"/>
        <end position="79"/>
    </location>
</feature>